<sequence>MKSSLSVWSMHKYMYSGEMDNEQFIEFTATTGAKGVELLSVFWKEDGREEERIHAALQRTGLQMACFGASNNLALADPEARRAQLLNITSSVDRAVLFGAQVVRVFSGDKEQDVTYEDAKTWIIAGLKEAASYAENKGIKLCLENHGLFAGKADQVLEVIREVHSDHLCSTFDTGNFLLVDENPSEAITKLKDYVAHVHIKDFAIVEDGYSGTIYTSLEGKKFTGHIPGEGSVDLPYILRELKNNNYTGWLTLEYEGDEEQKEGSTRSIHNLEAYLAAL</sequence>
<keyword evidence="3" id="KW-1185">Reference proteome</keyword>
<dbReference type="Proteomes" id="UP000463051">
    <property type="component" value="Unassembled WGS sequence"/>
</dbReference>
<dbReference type="InterPro" id="IPR013022">
    <property type="entry name" value="Xyl_isomerase-like_TIM-brl"/>
</dbReference>
<proteinExistence type="predicted"/>
<dbReference type="Gene3D" id="3.20.20.150">
    <property type="entry name" value="Divalent-metal-dependent TIM barrel enzymes"/>
    <property type="match status" value="1"/>
</dbReference>
<evidence type="ECO:0000259" key="1">
    <source>
        <dbReference type="Pfam" id="PF01261"/>
    </source>
</evidence>
<feature type="domain" description="Xylose isomerase-like TIM barrel" evidence="1">
    <location>
        <begin position="26"/>
        <end position="269"/>
    </location>
</feature>
<dbReference type="SUPFAM" id="SSF51658">
    <property type="entry name" value="Xylose isomerase-like"/>
    <property type="match status" value="1"/>
</dbReference>
<reference evidence="2 3" key="1">
    <citation type="submission" date="2019-11" db="EMBL/GenBank/DDBJ databases">
        <title>Paenibacillus monticola sp. nov., a novel PGPR strain isolated from mountain sample in China.</title>
        <authorList>
            <person name="Zhao Q."/>
            <person name="Li H.-P."/>
            <person name="Zhang J.-L."/>
        </authorList>
    </citation>
    <scope>NUCLEOTIDE SEQUENCE [LARGE SCALE GENOMIC DNA]</scope>
    <source>
        <strain evidence="2 3">LC-T2</strain>
    </source>
</reference>
<evidence type="ECO:0000313" key="2">
    <source>
        <dbReference type="EMBL" id="MRN53262.1"/>
    </source>
</evidence>
<dbReference type="AlphaFoldDB" id="A0A7X2H487"/>
<gene>
    <name evidence="2" type="ORF">GJB61_09685</name>
</gene>
<comment type="caution">
    <text evidence="2">The sequence shown here is derived from an EMBL/GenBank/DDBJ whole genome shotgun (WGS) entry which is preliminary data.</text>
</comment>
<dbReference type="PANTHER" id="PTHR12110:SF53">
    <property type="entry name" value="BLR5974 PROTEIN"/>
    <property type="match status" value="1"/>
</dbReference>
<dbReference type="InterPro" id="IPR050312">
    <property type="entry name" value="IolE/XylAMocC-like"/>
</dbReference>
<dbReference type="InterPro" id="IPR036237">
    <property type="entry name" value="Xyl_isomerase-like_sf"/>
</dbReference>
<accession>A0A7X2H487</accession>
<evidence type="ECO:0000313" key="3">
    <source>
        <dbReference type="Proteomes" id="UP000463051"/>
    </source>
</evidence>
<dbReference type="EMBL" id="WJXB01000003">
    <property type="protein sequence ID" value="MRN53262.1"/>
    <property type="molecule type" value="Genomic_DNA"/>
</dbReference>
<protein>
    <submittedName>
        <fullName evidence="2">TIM barrel protein</fullName>
    </submittedName>
</protein>
<name>A0A7X2H487_9BACL</name>
<dbReference type="Pfam" id="PF01261">
    <property type="entry name" value="AP_endonuc_2"/>
    <property type="match status" value="1"/>
</dbReference>
<dbReference type="PANTHER" id="PTHR12110">
    <property type="entry name" value="HYDROXYPYRUVATE ISOMERASE"/>
    <property type="match status" value="1"/>
</dbReference>
<organism evidence="2 3">
    <name type="scientific">Paenibacillus monticola</name>
    <dbReference type="NCBI Taxonomy" id="2666075"/>
    <lineage>
        <taxon>Bacteria</taxon>
        <taxon>Bacillati</taxon>
        <taxon>Bacillota</taxon>
        <taxon>Bacilli</taxon>
        <taxon>Bacillales</taxon>
        <taxon>Paenibacillaceae</taxon>
        <taxon>Paenibacillus</taxon>
    </lineage>
</organism>